<dbReference type="InterPro" id="IPR036291">
    <property type="entry name" value="NAD(P)-bd_dom_sf"/>
</dbReference>
<evidence type="ECO:0000313" key="3">
    <source>
        <dbReference type="EMBL" id="KAK8046731.1"/>
    </source>
</evidence>
<dbReference type="InterPro" id="IPR002347">
    <property type="entry name" value="SDR_fam"/>
</dbReference>
<evidence type="ECO:0000313" key="4">
    <source>
        <dbReference type="Proteomes" id="UP001446871"/>
    </source>
</evidence>
<proteinExistence type="inferred from homology"/>
<evidence type="ECO:0000256" key="1">
    <source>
        <dbReference type="ARBA" id="ARBA00006484"/>
    </source>
</evidence>
<organism evidence="3 4">
    <name type="scientific">Apiospora saccharicola</name>
    <dbReference type="NCBI Taxonomy" id="335842"/>
    <lineage>
        <taxon>Eukaryota</taxon>
        <taxon>Fungi</taxon>
        <taxon>Dikarya</taxon>
        <taxon>Ascomycota</taxon>
        <taxon>Pezizomycotina</taxon>
        <taxon>Sordariomycetes</taxon>
        <taxon>Xylariomycetidae</taxon>
        <taxon>Amphisphaeriales</taxon>
        <taxon>Apiosporaceae</taxon>
        <taxon>Apiospora</taxon>
    </lineage>
</organism>
<comment type="similarity">
    <text evidence="1">Belongs to the short-chain dehydrogenases/reductases (SDR) family.</text>
</comment>
<comment type="caution">
    <text evidence="3">The sequence shown here is derived from an EMBL/GenBank/DDBJ whole genome shotgun (WGS) entry which is preliminary data.</text>
</comment>
<dbReference type="Proteomes" id="UP001446871">
    <property type="component" value="Unassembled WGS sequence"/>
</dbReference>
<dbReference type="SUPFAM" id="SSF51735">
    <property type="entry name" value="NAD(P)-binding Rossmann-fold domains"/>
    <property type="match status" value="1"/>
</dbReference>
<dbReference type="PANTHER" id="PTHR43899">
    <property type="entry name" value="RH59310P"/>
    <property type="match status" value="1"/>
</dbReference>
<dbReference type="PANTHER" id="PTHR43899:SF13">
    <property type="entry name" value="RH59310P"/>
    <property type="match status" value="1"/>
</dbReference>
<evidence type="ECO:0000256" key="2">
    <source>
        <dbReference type="ARBA" id="ARBA00023002"/>
    </source>
</evidence>
<gene>
    <name evidence="3" type="ORF">PG996_014795</name>
</gene>
<dbReference type="EMBL" id="JAQQWM010000009">
    <property type="protein sequence ID" value="KAK8046731.1"/>
    <property type="molecule type" value="Genomic_DNA"/>
</dbReference>
<accession>A0ABR1TLE5</accession>
<keyword evidence="4" id="KW-1185">Reference proteome</keyword>
<dbReference type="Pfam" id="PF00106">
    <property type="entry name" value="adh_short"/>
    <property type="match status" value="1"/>
</dbReference>
<keyword evidence="2" id="KW-0560">Oxidoreductase</keyword>
<dbReference type="InterPro" id="IPR051019">
    <property type="entry name" value="VLCFA-Steroid_DH"/>
</dbReference>
<reference evidence="3 4" key="1">
    <citation type="submission" date="2023-01" db="EMBL/GenBank/DDBJ databases">
        <title>Analysis of 21 Apiospora genomes using comparative genomics revels a genus with tremendous synthesis potential of carbohydrate active enzymes and secondary metabolites.</title>
        <authorList>
            <person name="Sorensen T."/>
        </authorList>
    </citation>
    <scope>NUCLEOTIDE SEQUENCE [LARGE SCALE GENOMIC DNA]</scope>
    <source>
        <strain evidence="3 4">CBS 83171</strain>
    </source>
</reference>
<sequence>MHLMNRLIPLLKRNSPVLIINIGSLSAIGIPYLAPYSASKVSLMGLSTVVAREMHIEGHEVEVLGVRVGNVTDVSHSSAAASFAIPRAETMAKAALSRVGCGRSNVIGYLPHALQAYSLEWLPGWVAERVIEKVAVAQRDEERRQK</sequence>
<dbReference type="Gene3D" id="3.40.50.720">
    <property type="entry name" value="NAD(P)-binding Rossmann-like Domain"/>
    <property type="match status" value="1"/>
</dbReference>
<name>A0ABR1TLE5_9PEZI</name>
<protein>
    <submittedName>
        <fullName evidence="3">Short chain dehydrogenase/reductase</fullName>
    </submittedName>
</protein>